<feature type="transmembrane region" description="Helical" evidence="8">
    <location>
        <begin position="282"/>
        <end position="307"/>
    </location>
</feature>
<keyword evidence="4" id="KW-1003">Cell membrane</keyword>
<reference evidence="10 11" key="1">
    <citation type="submission" date="2018-11" db="EMBL/GenBank/DDBJ databases">
        <authorList>
            <person name="Da X."/>
        </authorList>
    </citation>
    <scope>NUCLEOTIDE SEQUENCE [LARGE SCALE GENOMIC DNA]</scope>
    <source>
        <strain evidence="10 11">S14-144</strain>
    </source>
</reference>
<evidence type="ECO:0000313" key="10">
    <source>
        <dbReference type="EMBL" id="AZI57174.1"/>
    </source>
</evidence>
<dbReference type="Proteomes" id="UP000268084">
    <property type="component" value="Chromosome"/>
</dbReference>
<evidence type="ECO:0000256" key="6">
    <source>
        <dbReference type="ARBA" id="ARBA00022989"/>
    </source>
</evidence>
<dbReference type="PROSITE" id="PS50850">
    <property type="entry name" value="MFS"/>
    <property type="match status" value="1"/>
</dbReference>
<feature type="transmembrane region" description="Helical" evidence="8">
    <location>
        <begin position="182"/>
        <end position="202"/>
    </location>
</feature>
<comment type="similarity">
    <text evidence="2">Belongs to the major facilitator superfamily. TCR/Tet family.</text>
</comment>
<feature type="transmembrane region" description="Helical" evidence="8">
    <location>
        <begin position="373"/>
        <end position="395"/>
    </location>
</feature>
<dbReference type="InterPro" id="IPR004638">
    <property type="entry name" value="EmrB-like"/>
</dbReference>
<dbReference type="InterPro" id="IPR020846">
    <property type="entry name" value="MFS_dom"/>
</dbReference>
<evidence type="ECO:0000256" key="5">
    <source>
        <dbReference type="ARBA" id="ARBA00022692"/>
    </source>
</evidence>
<keyword evidence="7 8" id="KW-0472">Membrane</keyword>
<dbReference type="EMBL" id="CP034170">
    <property type="protein sequence ID" value="AZI57174.1"/>
    <property type="molecule type" value="Genomic_DNA"/>
</dbReference>
<feature type="transmembrane region" description="Helical" evidence="8">
    <location>
        <begin position="57"/>
        <end position="76"/>
    </location>
</feature>
<keyword evidence="3" id="KW-0813">Transport</keyword>
<dbReference type="NCBIfam" id="TIGR00711">
    <property type="entry name" value="efflux_EmrB"/>
    <property type="match status" value="1"/>
</dbReference>
<dbReference type="SUPFAM" id="SSF103473">
    <property type="entry name" value="MFS general substrate transporter"/>
    <property type="match status" value="1"/>
</dbReference>
<accession>A0A3G8ZRP9</accession>
<proteinExistence type="inferred from homology"/>
<comment type="subcellular location">
    <subcellularLocation>
        <location evidence="1">Cell membrane</location>
        <topology evidence="1">Multi-pass membrane protein</topology>
    </subcellularLocation>
</comment>
<feature type="transmembrane region" description="Helical" evidence="8">
    <location>
        <begin position="319"/>
        <end position="341"/>
    </location>
</feature>
<gene>
    <name evidence="10" type="ORF">EH165_02370</name>
</gene>
<dbReference type="PANTHER" id="PTHR23501">
    <property type="entry name" value="MAJOR FACILITATOR SUPERFAMILY"/>
    <property type="match status" value="1"/>
</dbReference>
<dbReference type="KEGG" id="nak:EH165_02370"/>
<name>A0A3G8ZRP9_9ACTN</name>
<dbReference type="Pfam" id="PF07690">
    <property type="entry name" value="MFS_1"/>
    <property type="match status" value="1"/>
</dbReference>
<feature type="transmembrane region" description="Helical" evidence="8">
    <location>
        <begin position="416"/>
        <end position="434"/>
    </location>
</feature>
<dbReference type="GO" id="GO:0005886">
    <property type="term" value="C:plasma membrane"/>
    <property type="evidence" value="ECO:0007669"/>
    <property type="project" value="UniProtKB-SubCell"/>
</dbReference>
<dbReference type="Gene3D" id="1.20.1250.20">
    <property type="entry name" value="MFS general substrate transporter like domains"/>
    <property type="match status" value="1"/>
</dbReference>
<dbReference type="AlphaFoldDB" id="A0A3G8ZRP9"/>
<keyword evidence="5 8" id="KW-0812">Transmembrane</keyword>
<feature type="transmembrane region" description="Helical" evidence="8">
    <location>
        <begin position="118"/>
        <end position="137"/>
    </location>
</feature>
<feature type="transmembrane region" description="Helical" evidence="8">
    <location>
        <begin position="214"/>
        <end position="232"/>
    </location>
</feature>
<evidence type="ECO:0000313" key="11">
    <source>
        <dbReference type="Proteomes" id="UP000268084"/>
    </source>
</evidence>
<evidence type="ECO:0000256" key="1">
    <source>
        <dbReference type="ARBA" id="ARBA00004651"/>
    </source>
</evidence>
<feature type="transmembrane region" description="Helical" evidence="8">
    <location>
        <begin position="88"/>
        <end position="106"/>
    </location>
</feature>
<reference evidence="10 11" key="2">
    <citation type="submission" date="2018-12" db="EMBL/GenBank/DDBJ databases">
        <title>Nakamurella antarcticus sp. nov., isolated from Antarctica South Shetland Islands soil.</title>
        <authorList>
            <person name="Peng F."/>
        </authorList>
    </citation>
    <scope>NUCLEOTIDE SEQUENCE [LARGE SCALE GENOMIC DNA]</scope>
    <source>
        <strain evidence="10 11">S14-144</strain>
    </source>
</reference>
<feature type="domain" description="Major facilitator superfamily (MFS) profile" evidence="9">
    <location>
        <begin position="23"/>
        <end position="527"/>
    </location>
</feature>
<keyword evidence="11" id="KW-1185">Reference proteome</keyword>
<dbReference type="PANTHER" id="PTHR23501:SF197">
    <property type="entry name" value="COMD"/>
    <property type="match status" value="1"/>
</dbReference>
<sequence length="588" mass="61202">MKATTPDVAASPTGLTHKQILTILGGLLAGVLLAALDQTIVATSIRTIADDLGNLSGQAWATTAYLITSTITTPLYGKLSDIYGRRPLFLAAISIFVLGSIASGFATSMDQLAVFRGVQGVGAGGLMSLALAILADIVSPRERARYQGYFLAVFGTSSVLGPIVGGFFAGANSIFGITGWRWVFLINVPIGIIALVVVMKVLHIPHTRRNHRIDWYGAAALVIGMVPLLLVAEEGNKWGWTSVATLSMIALGIAGIAAFVVIEMKMGDDALIPTRLFKNGSFSLALVINLAIGLAMFGALACLPLYLQLVKGATPTESGLWLLPLMLGLMGGSLGSGIATSKTGRYKIFPLAGTAILVGAFALILTLTPTTPFPMLALMFFLVGLGLGLNMQTMVMAVQNVVPARDIGVATSSATFFRGTGGTIGTAVFLSLLFNGLPENVATKVAAASKTPEFQAALAASGETPAEYGAKLANLGNDSQFLNTLDPTLAQPIKDGFVQSTHIVYILAGCVAVLAFLLVLKMKEVPLRTKSALQERQEEEAASAAEAAAGAVALGGELAMDNSDAVAESDRVRAGSVGVMTKLDKNEL</sequence>
<evidence type="ECO:0000256" key="4">
    <source>
        <dbReference type="ARBA" id="ARBA00022475"/>
    </source>
</evidence>
<evidence type="ECO:0000256" key="2">
    <source>
        <dbReference type="ARBA" id="ARBA00007520"/>
    </source>
</evidence>
<evidence type="ECO:0000259" key="9">
    <source>
        <dbReference type="PROSITE" id="PS50850"/>
    </source>
</evidence>
<dbReference type="InterPro" id="IPR036259">
    <property type="entry name" value="MFS_trans_sf"/>
</dbReference>
<evidence type="ECO:0000256" key="8">
    <source>
        <dbReference type="SAM" id="Phobius"/>
    </source>
</evidence>
<dbReference type="CDD" id="cd17502">
    <property type="entry name" value="MFS_Azr1_MDR_like"/>
    <property type="match status" value="1"/>
</dbReference>
<evidence type="ECO:0000256" key="3">
    <source>
        <dbReference type="ARBA" id="ARBA00022448"/>
    </source>
</evidence>
<dbReference type="InterPro" id="IPR011701">
    <property type="entry name" value="MFS"/>
</dbReference>
<feature type="transmembrane region" description="Helical" evidence="8">
    <location>
        <begin position="348"/>
        <end position="367"/>
    </location>
</feature>
<organism evidence="10 11">
    <name type="scientific">Nakamurella antarctica</name>
    <dbReference type="NCBI Taxonomy" id="1902245"/>
    <lineage>
        <taxon>Bacteria</taxon>
        <taxon>Bacillati</taxon>
        <taxon>Actinomycetota</taxon>
        <taxon>Actinomycetes</taxon>
        <taxon>Nakamurellales</taxon>
        <taxon>Nakamurellaceae</taxon>
        <taxon>Nakamurella</taxon>
    </lineage>
</organism>
<protein>
    <submittedName>
        <fullName evidence="10">DHA2 family efflux MFS transporter permease subunit</fullName>
    </submittedName>
</protein>
<feature type="transmembrane region" description="Helical" evidence="8">
    <location>
        <begin position="502"/>
        <end position="520"/>
    </location>
</feature>
<feature type="transmembrane region" description="Helical" evidence="8">
    <location>
        <begin position="149"/>
        <end position="170"/>
    </location>
</feature>
<dbReference type="GO" id="GO:0022857">
    <property type="term" value="F:transmembrane transporter activity"/>
    <property type="evidence" value="ECO:0007669"/>
    <property type="project" value="InterPro"/>
</dbReference>
<feature type="transmembrane region" description="Helical" evidence="8">
    <location>
        <begin position="238"/>
        <end position="262"/>
    </location>
</feature>
<feature type="transmembrane region" description="Helical" evidence="8">
    <location>
        <begin position="20"/>
        <end position="45"/>
    </location>
</feature>
<keyword evidence="6 8" id="KW-1133">Transmembrane helix</keyword>
<dbReference type="Gene3D" id="1.20.1720.10">
    <property type="entry name" value="Multidrug resistance protein D"/>
    <property type="match status" value="1"/>
</dbReference>
<evidence type="ECO:0000256" key="7">
    <source>
        <dbReference type="ARBA" id="ARBA00023136"/>
    </source>
</evidence>
<dbReference type="FunFam" id="1.20.1720.10:FF:000004">
    <property type="entry name" value="EmrB/QacA family drug resistance transporter"/>
    <property type="match status" value="1"/>
</dbReference>
<dbReference type="RefSeq" id="WP_124797859.1">
    <property type="nucleotide sequence ID" value="NZ_CP034170.1"/>
</dbReference>
<dbReference type="OrthoDB" id="7375466at2"/>